<feature type="compositionally biased region" description="Basic and acidic residues" evidence="1">
    <location>
        <begin position="72"/>
        <end position="81"/>
    </location>
</feature>
<dbReference type="FunFam" id="3.30.160.60:FF:000833">
    <property type="entry name" value="PR domain zinc finger protein"/>
    <property type="match status" value="1"/>
</dbReference>
<evidence type="ECO:0000313" key="2">
    <source>
        <dbReference type="Proteomes" id="UP000887574"/>
    </source>
</evidence>
<accession>A0A915DSM2</accession>
<feature type="region of interest" description="Disordered" evidence="1">
    <location>
        <begin position="60"/>
        <end position="126"/>
    </location>
</feature>
<evidence type="ECO:0000256" key="1">
    <source>
        <dbReference type="SAM" id="MobiDB-lite"/>
    </source>
</evidence>
<reference evidence="3" key="1">
    <citation type="submission" date="2022-11" db="UniProtKB">
        <authorList>
            <consortium name="WormBaseParasite"/>
        </authorList>
    </citation>
    <scope>IDENTIFICATION</scope>
</reference>
<dbReference type="AlphaFoldDB" id="A0A915DSM2"/>
<evidence type="ECO:0000313" key="3">
    <source>
        <dbReference type="WBParaSite" id="jg22718"/>
    </source>
</evidence>
<organism evidence="2 3">
    <name type="scientific">Ditylenchus dipsaci</name>
    <dbReference type="NCBI Taxonomy" id="166011"/>
    <lineage>
        <taxon>Eukaryota</taxon>
        <taxon>Metazoa</taxon>
        <taxon>Ecdysozoa</taxon>
        <taxon>Nematoda</taxon>
        <taxon>Chromadorea</taxon>
        <taxon>Rhabditida</taxon>
        <taxon>Tylenchina</taxon>
        <taxon>Tylenchomorpha</taxon>
        <taxon>Sphaerularioidea</taxon>
        <taxon>Anguinidae</taxon>
        <taxon>Anguininae</taxon>
        <taxon>Ditylenchus</taxon>
    </lineage>
</organism>
<dbReference type="SUPFAM" id="SSF57667">
    <property type="entry name" value="beta-beta-alpha zinc fingers"/>
    <property type="match status" value="1"/>
</dbReference>
<feature type="compositionally biased region" description="Basic and acidic residues" evidence="1">
    <location>
        <begin position="100"/>
        <end position="114"/>
    </location>
</feature>
<sequence>MSFVIHQFVHLKLHARIHSNERPFTCMQCGRNYISPSGLRTHWKNTGSQQLLEYHSQAVTGRKSEEEEMEEAELHNGERETNGSPLVNHLQPRRFLLKSSIEKREQEERAENRGSQECQETVTVKA</sequence>
<protein>
    <submittedName>
        <fullName evidence="3">C2H2-type domain-containing protein</fullName>
    </submittedName>
</protein>
<proteinExistence type="predicted"/>
<dbReference type="WBParaSite" id="jg22718">
    <property type="protein sequence ID" value="jg22718"/>
    <property type="gene ID" value="jg22718"/>
</dbReference>
<keyword evidence="2" id="KW-1185">Reference proteome</keyword>
<dbReference type="Gene3D" id="3.30.160.60">
    <property type="entry name" value="Classic Zinc Finger"/>
    <property type="match status" value="1"/>
</dbReference>
<dbReference type="Proteomes" id="UP000887574">
    <property type="component" value="Unplaced"/>
</dbReference>
<feature type="compositionally biased region" description="Polar residues" evidence="1">
    <location>
        <begin position="115"/>
        <end position="126"/>
    </location>
</feature>
<dbReference type="InterPro" id="IPR036236">
    <property type="entry name" value="Znf_C2H2_sf"/>
</dbReference>
<name>A0A915DSM2_9BILA</name>